<dbReference type="EMBL" id="JABWUV010000001">
    <property type="protein sequence ID" value="KAF6387715.1"/>
    <property type="molecule type" value="Genomic_DNA"/>
</dbReference>
<sequence>MGSSDLRIPAAPVASLTSHHNHLELQAVLTSDPGVQSLTEASGKARPPQPSLPPPKTWHLLLPPILQEAIMHKPWRPPGGGGARGRYRVKGVNGEKRGHLHTFNNKDNFFFLNGNGVFLTCLRMLHT</sequence>
<gene>
    <name evidence="2" type="ORF">mMyoMyo1_008164</name>
</gene>
<reference evidence="2 3" key="1">
    <citation type="journal article" date="2020" name="Nature">
        <title>Six reference-quality genomes reveal evolution of bat adaptations.</title>
        <authorList>
            <person name="Jebb D."/>
            <person name="Huang Z."/>
            <person name="Pippel M."/>
            <person name="Hughes G.M."/>
            <person name="Lavrichenko K."/>
            <person name="Devanna P."/>
            <person name="Winkler S."/>
            <person name="Jermiin L.S."/>
            <person name="Skirmuntt E.C."/>
            <person name="Katzourakis A."/>
            <person name="Burkitt-Gray L."/>
            <person name="Ray D.A."/>
            <person name="Sullivan K.A.M."/>
            <person name="Roscito J.G."/>
            <person name="Kirilenko B.M."/>
            <person name="Davalos L.M."/>
            <person name="Corthals A.P."/>
            <person name="Power M.L."/>
            <person name="Jones G."/>
            <person name="Ransome R.D."/>
            <person name="Dechmann D.K.N."/>
            <person name="Locatelli A.G."/>
            <person name="Puechmaille S.J."/>
            <person name="Fedrigo O."/>
            <person name="Jarvis E.D."/>
            <person name="Hiller M."/>
            <person name="Vernes S.C."/>
            <person name="Myers E.W."/>
            <person name="Teeling E.C."/>
        </authorList>
    </citation>
    <scope>NUCLEOTIDE SEQUENCE [LARGE SCALE GENOMIC DNA]</scope>
    <source>
        <strain evidence="2">MMyoMyo1</strain>
        <tissue evidence="2">Flight muscle</tissue>
    </source>
</reference>
<name>A0A7J8ANB8_MYOMY</name>
<evidence type="ECO:0000313" key="2">
    <source>
        <dbReference type="EMBL" id="KAF6387715.1"/>
    </source>
</evidence>
<accession>A0A7J8ANB8</accession>
<evidence type="ECO:0000313" key="3">
    <source>
        <dbReference type="Proteomes" id="UP000527355"/>
    </source>
</evidence>
<proteinExistence type="predicted"/>
<organism evidence="2 3">
    <name type="scientific">Myotis myotis</name>
    <name type="common">Greater mouse-eared bat</name>
    <name type="synonym">Vespertilio myotis</name>
    <dbReference type="NCBI Taxonomy" id="51298"/>
    <lineage>
        <taxon>Eukaryota</taxon>
        <taxon>Metazoa</taxon>
        <taxon>Chordata</taxon>
        <taxon>Craniata</taxon>
        <taxon>Vertebrata</taxon>
        <taxon>Euteleostomi</taxon>
        <taxon>Mammalia</taxon>
        <taxon>Eutheria</taxon>
        <taxon>Laurasiatheria</taxon>
        <taxon>Chiroptera</taxon>
        <taxon>Yangochiroptera</taxon>
        <taxon>Vespertilionidae</taxon>
        <taxon>Myotis</taxon>
    </lineage>
</organism>
<comment type="caution">
    <text evidence="2">The sequence shown here is derived from an EMBL/GenBank/DDBJ whole genome shotgun (WGS) entry which is preliminary data.</text>
</comment>
<dbReference type="AlphaFoldDB" id="A0A7J8ANB8"/>
<evidence type="ECO:0000256" key="1">
    <source>
        <dbReference type="SAM" id="MobiDB-lite"/>
    </source>
</evidence>
<feature type="compositionally biased region" description="Pro residues" evidence="1">
    <location>
        <begin position="47"/>
        <end position="56"/>
    </location>
</feature>
<protein>
    <submittedName>
        <fullName evidence="2">Uncharacterized protein</fullName>
    </submittedName>
</protein>
<feature type="region of interest" description="Disordered" evidence="1">
    <location>
        <begin position="34"/>
        <end position="56"/>
    </location>
</feature>
<keyword evidence="3" id="KW-1185">Reference proteome</keyword>
<dbReference type="Proteomes" id="UP000527355">
    <property type="component" value="Unassembled WGS sequence"/>
</dbReference>